<keyword evidence="4" id="KW-0479">Metal-binding</keyword>
<feature type="binding site" evidence="4">
    <location>
        <position position="120"/>
    </location>
    <ligand>
        <name>Zn(2+)</name>
        <dbReference type="ChEBI" id="CHEBI:29105"/>
        <note>catalytic</note>
    </ligand>
</feature>
<dbReference type="InterPro" id="IPR016193">
    <property type="entry name" value="Cytidine_deaminase-like"/>
</dbReference>
<dbReference type="GO" id="GO:0006220">
    <property type="term" value="P:pyrimidine nucleotide metabolic process"/>
    <property type="evidence" value="ECO:0007669"/>
    <property type="project" value="InterPro"/>
</dbReference>
<evidence type="ECO:0000259" key="5">
    <source>
        <dbReference type="PROSITE" id="PS51747"/>
    </source>
</evidence>
<evidence type="ECO:0000256" key="1">
    <source>
        <dbReference type="ARBA" id="ARBA00001947"/>
    </source>
</evidence>
<dbReference type="InterPro" id="IPR035105">
    <property type="entry name" value="Deoxycytidylate_deaminase_dom"/>
</dbReference>
<comment type="caution">
    <text evidence="6">The sequence shown here is derived from an EMBL/GenBank/DDBJ whole genome shotgun (WGS) entry which is preliminary data.</text>
</comment>
<keyword evidence="4" id="KW-0862">Zinc</keyword>
<proteinExistence type="predicted"/>
<dbReference type="SUPFAM" id="SSF53927">
    <property type="entry name" value="Cytidine deaminase-like"/>
    <property type="match status" value="1"/>
</dbReference>
<evidence type="ECO:0000256" key="3">
    <source>
        <dbReference type="PIRSR" id="PIRSR006019-1"/>
    </source>
</evidence>
<evidence type="ECO:0000313" key="7">
    <source>
        <dbReference type="Proteomes" id="UP000886879"/>
    </source>
</evidence>
<dbReference type="PIRSF" id="PIRSF006019">
    <property type="entry name" value="dCMP_deaminase"/>
    <property type="match status" value="1"/>
</dbReference>
<dbReference type="AlphaFoldDB" id="A0A9D0YTB2"/>
<dbReference type="CDD" id="cd01286">
    <property type="entry name" value="deoxycytidylate_deaminase"/>
    <property type="match status" value="1"/>
</dbReference>
<reference evidence="6" key="1">
    <citation type="submission" date="2020-10" db="EMBL/GenBank/DDBJ databases">
        <authorList>
            <person name="Gilroy R."/>
        </authorList>
    </citation>
    <scope>NUCLEOTIDE SEQUENCE</scope>
    <source>
        <strain evidence="6">ChiGjej2B2-12916</strain>
    </source>
</reference>
<sequence length="181" mass="19912">MPRIDKTNYYLDIAQTVSERSTCLRRHYGAIIVQNDEIVSTGYNGAPRGRKNCIDLGYCTREAMNIPSGERYELCRSVHAEANAIISASRREVLGATLYMVCVNPKTRELMAGSTSCSMCRRLIINAGISQLVIRDTETEYRIVDVEKEWIEEDESLPSHLREGQGSSCGCSGGCGGGCCG</sequence>
<comment type="cofactor">
    <cofactor evidence="1 4">
        <name>Zn(2+)</name>
        <dbReference type="ChEBI" id="CHEBI:29105"/>
    </cofactor>
</comment>
<dbReference type="InterPro" id="IPR016473">
    <property type="entry name" value="dCMP_deaminase"/>
</dbReference>
<dbReference type="Gene3D" id="3.40.140.10">
    <property type="entry name" value="Cytidine Deaminase, domain 2"/>
    <property type="match status" value="1"/>
</dbReference>
<dbReference type="PANTHER" id="PTHR11086:SF18">
    <property type="entry name" value="DEOXYCYTIDYLATE DEAMINASE"/>
    <property type="match status" value="1"/>
</dbReference>
<evidence type="ECO:0000256" key="2">
    <source>
        <dbReference type="ARBA" id="ARBA00022801"/>
    </source>
</evidence>
<feature type="binding site" evidence="4">
    <location>
        <position position="79"/>
    </location>
    <ligand>
        <name>Zn(2+)</name>
        <dbReference type="ChEBI" id="CHEBI:29105"/>
        <note>catalytic</note>
    </ligand>
</feature>
<evidence type="ECO:0000256" key="4">
    <source>
        <dbReference type="PIRSR" id="PIRSR006019-2"/>
    </source>
</evidence>
<feature type="active site" description="Proton donor" evidence="3">
    <location>
        <position position="81"/>
    </location>
</feature>
<keyword evidence="2" id="KW-0378">Hydrolase</keyword>
<accession>A0A9D0YTB2</accession>
<reference evidence="6" key="2">
    <citation type="journal article" date="2021" name="PeerJ">
        <title>Extensive microbial diversity within the chicken gut microbiome revealed by metagenomics and culture.</title>
        <authorList>
            <person name="Gilroy R."/>
            <person name="Ravi A."/>
            <person name="Getino M."/>
            <person name="Pursley I."/>
            <person name="Horton D.L."/>
            <person name="Alikhan N.F."/>
            <person name="Baker D."/>
            <person name="Gharbi K."/>
            <person name="Hall N."/>
            <person name="Watson M."/>
            <person name="Adriaenssens E.M."/>
            <person name="Foster-Nyarko E."/>
            <person name="Jarju S."/>
            <person name="Secka A."/>
            <person name="Antonio M."/>
            <person name="Oren A."/>
            <person name="Chaudhuri R.R."/>
            <person name="La Ragione R."/>
            <person name="Hildebrand F."/>
            <person name="Pallen M.J."/>
        </authorList>
    </citation>
    <scope>NUCLEOTIDE SEQUENCE</scope>
    <source>
        <strain evidence="6">ChiGjej2B2-12916</strain>
    </source>
</reference>
<organism evidence="6 7">
    <name type="scientific">Candidatus Enterenecus faecium</name>
    <dbReference type="NCBI Taxonomy" id="2840780"/>
    <lineage>
        <taxon>Bacteria</taxon>
        <taxon>Bacillati</taxon>
        <taxon>Bacillota</taxon>
        <taxon>Clostridia</taxon>
        <taxon>Eubacteriales</taxon>
        <taxon>Candidatus Enterenecus</taxon>
    </lineage>
</organism>
<name>A0A9D0YTB2_9FIRM</name>
<dbReference type="GO" id="GO:0004132">
    <property type="term" value="F:dCMP deaminase activity"/>
    <property type="evidence" value="ECO:0007669"/>
    <property type="project" value="InterPro"/>
</dbReference>
<dbReference type="InterPro" id="IPR002125">
    <property type="entry name" value="CMP_dCMP_dom"/>
</dbReference>
<dbReference type="InterPro" id="IPR015517">
    <property type="entry name" value="dCMP_deaminase-rel"/>
</dbReference>
<evidence type="ECO:0000313" key="6">
    <source>
        <dbReference type="EMBL" id="HIQ60705.1"/>
    </source>
</evidence>
<dbReference type="GO" id="GO:0008270">
    <property type="term" value="F:zinc ion binding"/>
    <property type="evidence" value="ECO:0007669"/>
    <property type="project" value="InterPro"/>
</dbReference>
<dbReference type="Pfam" id="PF00383">
    <property type="entry name" value="dCMP_cyt_deam_1"/>
    <property type="match status" value="1"/>
</dbReference>
<feature type="domain" description="CMP/dCMP-type deaminase" evidence="5">
    <location>
        <begin position="5"/>
        <end position="145"/>
    </location>
</feature>
<gene>
    <name evidence="6" type="ORF">IAD31_03795</name>
</gene>
<dbReference type="Proteomes" id="UP000886879">
    <property type="component" value="Unassembled WGS sequence"/>
</dbReference>
<dbReference type="PROSITE" id="PS51747">
    <property type="entry name" value="CYT_DCMP_DEAMINASES_2"/>
    <property type="match status" value="1"/>
</dbReference>
<dbReference type="GO" id="GO:0005737">
    <property type="term" value="C:cytoplasm"/>
    <property type="evidence" value="ECO:0007669"/>
    <property type="project" value="TreeGrafter"/>
</dbReference>
<dbReference type="PANTHER" id="PTHR11086">
    <property type="entry name" value="DEOXYCYTIDYLATE DEAMINASE-RELATED"/>
    <property type="match status" value="1"/>
</dbReference>
<dbReference type="EMBL" id="DVFO01000036">
    <property type="protein sequence ID" value="HIQ60705.1"/>
    <property type="molecule type" value="Genomic_DNA"/>
</dbReference>
<feature type="binding site" evidence="4">
    <location>
        <position position="117"/>
    </location>
    <ligand>
        <name>Zn(2+)</name>
        <dbReference type="ChEBI" id="CHEBI:29105"/>
        <note>catalytic</note>
    </ligand>
</feature>
<protein>
    <submittedName>
        <fullName evidence="6">dCMP deaminase family protein</fullName>
    </submittedName>
</protein>